<organism evidence="3 4">
    <name type="scientific">Saccharopolyspora shandongensis</name>
    <dbReference type="NCBI Taxonomy" id="418495"/>
    <lineage>
        <taxon>Bacteria</taxon>
        <taxon>Bacillati</taxon>
        <taxon>Actinomycetota</taxon>
        <taxon>Actinomycetes</taxon>
        <taxon>Pseudonocardiales</taxon>
        <taxon>Pseudonocardiaceae</taxon>
        <taxon>Saccharopolyspora</taxon>
    </lineage>
</organism>
<dbReference type="AlphaFoldDB" id="A0A1H2TG13"/>
<dbReference type="Gene3D" id="3.30.2310.20">
    <property type="entry name" value="RelE-like"/>
    <property type="match status" value="1"/>
</dbReference>
<keyword evidence="4" id="KW-1185">Reference proteome</keyword>
<dbReference type="Pfam" id="PF05016">
    <property type="entry name" value="ParE_toxin"/>
    <property type="match status" value="1"/>
</dbReference>
<reference evidence="4" key="1">
    <citation type="submission" date="2016-10" db="EMBL/GenBank/DDBJ databases">
        <authorList>
            <person name="Varghese N."/>
            <person name="Submissions S."/>
        </authorList>
    </citation>
    <scope>NUCLEOTIDE SEQUENCE [LARGE SCALE GENOMIC DNA]</scope>
    <source>
        <strain evidence="4">CGMCC 4.3530</strain>
    </source>
</reference>
<evidence type="ECO:0000256" key="2">
    <source>
        <dbReference type="ARBA" id="ARBA00022649"/>
    </source>
</evidence>
<comment type="similarity">
    <text evidence="1">Belongs to the RelE toxin family.</text>
</comment>
<dbReference type="InterPro" id="IPR035093">
    <property type="entry name" value="RelE/ParE_toxin_dom_sf"/>
</dbReference>
<dbReference type="STRING" id="418495.SAMN05216215_100383"/>
<name>A0A1H2TG13_9PSEU</name>
<sequence length="86" mass="9815">MTYQIEITRDALKTLAKLDKPIRRRLQVAIDQLAANPRPAGAIALKGVSGYLRIRVSDFRVIYRVEDGRLVVVVVAVGHRREIYER</sequence>
<dbReference type="RefSeq" id="WP_093261291.1">
    <property type="nucleotide sequence ID" value="NZ_FNOK01000003.1"/>
</dbReference>
<dbReference type="NCBIfam" id="TIGR02385">
    <property type="entry name" value="RelE_StbE"/>
    <property type="match status" value="1"/>
</dbReference>
<protein>
    <submittedName>
        <fullName evidence="3">mRNA interferase RelE/StbE</fullName>
    </submittedName>
</protein>
<accession>A0A1H2TG13</accession>
<evidence type="ECO:0000313" key="4">
    <source>
        <dbReference type="Proteomes" id="UP000199529"/>
    </source>
</evidence>
<evidence type="ECO:0000313" key="3">
    <source>
        <dbReference type="EMBL" id="SDW42625.1"/>
    </source>
</evidence>
<dbReference type="Proteomes" id="UP000199529">
    <property type="component" value="Unassembled WGS sequence"/>
</dbReference>
<dbReference type="SUPFAM" id="SSF143011">
    <property type="entry name" value="RelE-like"/>
    <property type="match status" value="1"/>
</dbReference>
<dbReference type="PANTHER" id="PTHR35601:SF1">
    <property type="entry name" value="TOXIN RELE"/>
    <property type="match status" value="1"/>
</dbReference>
<dbReference type="EMBL" id="FNOK01000003">
    <property type="protein sequence ID" value="SDW42625.1"/>
    <property type="molecule type" value="Genomic_DNA"/>
</dbReference>
<gene>
    <name evidence="3" type="ORF">SAMN05216215_100383</name>
</gene>
<dbReference type="OrthoDB" id="5326046at2"/>
<evidence type="ECO:0000256" key="1">
    <source>
        <dbReference type="ARBA" id="ARBA00006226"/>
    </source>
</evidence>
<proteinExistence type="inferred from homology"/>
<dbReference type="InterPro" id="IPR007712">
    <property type="entry name" value="RelE/ParE_toxin"/>
</dbReference>
<dbReference type="PANTHER" id="PTHR35601">
    <property type="entry name" value="TOXIN RELE"/>
    <property type="match status" value="1"/>
</dbReference>
<keyword evidence="2" id="KW-1277">Toxin-antitoxin system</keyword>